<dbReference type="EMBL" id="MT145020">
    <property type="protein sequence ID" value="QJI02667.1"/>
    <property type="molecule type" value="Genomic_DNA"/>
</dbReference>
<accession>A0A6H1ZW82</accession>
<dbReference type="EMBL" id="MT141894">
    <property type="protein sequence ID" value="QJA71713.1"/>
    <property type="molecule type" value="Genomic_DNA"/>
</dbReference>
<protein>
    <submittedName>
        <fullName evidence="1">Uncharacterized protein</fullName>
    </submittedName>
</protein>
<dbReference type="Gene3D" id="3.40.1350.10">
    <property type="match status" value="1"/>
</dbReference>
<organism evidence="1">
    <name type="scientific">viral metagenome</name>
    <dbReference type="NCBI Taxonomy" id="1070528"/>
    <lineage>
        <taxon>unclassified sequences</taxon>
        <taxon>metagenomes</taxon>
        <taxon>organismal metagenomes</taxon>
    </lineage>
</organism>
<dbReference type="EMBL" id="MT143128">
    <property type="protein sequence ID" value="QJA93184.1"/>
    <property type="molecule type" value="Genomic_DNA"/>
</dbReference>
<evidence type="ECO:0000313" key="3">
    <source>
        <dbReference type="EMBL" id="QJA93184.1"/>
    </source>
</evidence>
<reference evidence="1" key="1">
    <citation type="submission" date="2020-03" db="EMBL/GenBank/DDBJ databases">
        <title>The deep terrestrial virosphere.</title>
        <authorList>
            <person name="Holmfeldt K."/>
            <person name="Nilsson E."/>
            <person name="Simone D."/>
            <person name="Lopez-Fernandez M."/>
            <person name="Wu X."/>
            <person name="de Brujin I."/>
            <person name="Lundin D."/>
            <person name="Andersson A."/>
            <person name="Bertilsson S."/>
            <person name="Dopson M."/>
        </authorList>
    </citation>
    <scope>NUCLEOTIDE SEQUENCE</scope>
    <source>
        <strain evidence="2">MM415A03080</strain>
        <strain evidence="3">MM415B04326</strain>
        <strain evidence="1">TM448A02192</strain>
        <strain evidence="4">TM448B03517</strain>
    </source>
</reference>
<dbReference type="GO" id="GO:0003676">
    <property type="term" value="F:nucleic acid binding"/>
    <property type="evidence" value="ECO:0007669"/>
    <property type="project" value="InterPro"/>
</dbReference>
<dbReference type="AlphaFoldDB" id="A0A6H1ZW82"/>
<evidence type="ECO:0000313" key="2">
    <source>
        <dbReference type="EMBL" id="QJA71713.1"/>
    </source>
</evidence>
<gene>
    <name evidence="2" type="ORF">MM415A03080_0001</name>
    <name evidence="3" type="ORF">MM415B04326_0010</name>
    <name evidence="1" type="ORF">TM448A02192_0004</name>
    <name evidence="4" type="ORF">TM448B03517_0010</name>
</gene>
<evidence type="ECO:0000313" key="4">
    <source>
        <dbReference type="EMBL" id="QJI02667.1"/>
    </source>
</evidence>
<dbReference type="EMBL" id="MT144270">
    <property type="protein sequence ID" value="QJA51525.1"/>
    <property type="molecule type" value="Genomic_DNA"/>
</dbReference>
<proteinExistence type="predicted"/>
<evidence type="ECO:0000313" key="1">
    <source>
        <dbReference type="EMBL" id="QJA51525.1"/>
    </source>
</evidence>
<name>A0A6H1ZW82_9ZZZZ</name>
<sequence>MQKYKHMLSEDVAIWNRFLARHKPQYLSVKYDIKVGDGMIIDLSWSNYIQKMAKDLSQKRIDVVAETEETTLIIEVKSFITIGVIGQVLGYVELYKRQFNPSKPLVPMVITNKITPDMQFLYDKFNIISYLV</sequence>
<dbReference type="InterPro" id="IPR011856">
    <property type="entry name" value="tRNA_endonuc-like_dom_sf"/>
</dbReference>